<dbReference type="Gene3D" id="3.20.20.150">
    <property type="entry name" value="Divalent-metal-dependent TIM barrel enzymes"/>
    <property type="match status" value="1"/>
</dbReference>
<dbReference type="Pfam" id="PF01261">
    <property type="entry name" value="AP_endonuc_2"/>
    <property type="match status" value="1"/>
</dbReference>
<feature type="domain" description="Xylose isomerase-like TIM barrel" evidence="2">
    <location>
        <begin position="25"/>
        <end position="278"/>
    </location>
</feature>
<reference evidence="3" key="1">
    <citation type="journal article" date="2010" name="ISME J.">
        <title>Metagenome of the Mediterranean deep chlorophyll maximum studied by direct and fosmid library 454 pyrosequencing.</title>
        <authorList>
            <person name="Ghai R."/>
            <person name="Martin-Cuadrado A.B."/>
            <person name="Molto A.G."/>
            <person name="Heredia I.G."/>
            <person name="Cabrera R."/>
            <person name="Martin J."/>
            <person name="Verdu M."/>
            <person name="Deschamps P."/>
            <person name="Moreira D."/>
            <person name="Lopez-Garcia P."/>
            <person name="Mira A."/>
            <person name="Rodriguez-Valera F."/>
        </authorList>
    </citation>
    <scope>NUCLEOTIDE SEQUENCE</scope>
</reference>
<protein>
    <submittedName>
        <fullName evidence="3">Xylose isomerase domain protein TIM barrel</fullName>
    </submittedName>
</protein>
<proteinExistence type="predicted"/>
<dbReference type="PANTHER" id="PTHR43489:SF7">
    <property type="entry name" value="3-DEHYDRO-D-GULOSIDE 4-EPIMERASE-RELATED"/>
    <property type="match status" value="1"/>
</dbReference>
<organism evidence="3">
    <name type="scientific">uncultured marine bacterium MedDCM-OCT-S04-C109</name>
    <dbReference type="NCBI Taxonomy" id="743050"/>
    <lineage>
        <taxon>Bacteria</taxon>
        <taxon>environmental samples</taxon>
    </lineage>
</organism>
<keyword evidence="1 3" id="KW-0413">Isomerase</keyword>
<dbReference type="InterPro" id="IPR050417">
    <property type="entry name" value="Sugar_Epim/Isomerase"/>
</dbReference>
<dbReference type="EMBL" id="GU942983">
    <property type="protein sequence ID" value="ADD93447.1"/>
    <property type="molecule type" value="Genomic_DNA"/>
</dbReference>
<evidence type="ECO:0000259" key="2">
    <source>
        <dbReference type="Pfam" id="PF01261"/>
    </source>
</evidence>
<dbReference type="InterPro" id="IPR013022">
    <property type="entry name" value="Xyl_isomerase-like_TIM-brl"/>
</dbReference>
<dbReference type="AlphaFoldDB" id="D6PCJ6"/>
<sequence>MRFGINSFLFTSPFTTQSTRLFPKFKKWGFETVEIPIEAPEHIDSAKVKAALDKSGLVCGSVCACMGPGRDFRGSAKDQREAMKYCKALIDHMVVLGCPSLIGPVYSVVGKADAVDPKQQKKEFALVVKNLKQLAAYAEKKGVQICVEPLNRFETDFLNTCDKGLQLIKAVGSPALKLHLDTFHMNIEEKNQAAAIKKAGKLLGHFHACGTDRGTPGNDELDWKPIVKALKSIKYKGDVVIESFTTDVKVIARAAAIWRRIEPTRDEIAVKGLKFLKKAFK</sequence>
<evidence type="ECO:0000256" key="1">
    <source>
        <dbReference type="ARBA" id="ARBA00023235"/>
    </source>
</evidence>
<dbReference type="InterPro" id="IPR036237">
    <property type="entry name" value="Xyl_isomerase-like_sf"/>
</dbReference>
<evidence type="ECO:0000313" key="3">
    <source>
        <dbReference type="EMBL" id="ADD93447.1"/>
    </source>
</evidence>
<dbReference type="PANTHER" id="PTHR43489">
    <property type="entry name" value="ISOMERASE"/>
    <property type="match status" value="1"/>
</dbReference>
<accession>D6PCJ6</accession>
<dbReference type="GO" id="GO:0016853">
    <property type="term" value="F:isomerase activity"/>
    <property type="evidence" value="ECO:0007669"/>
    <property type="project" value="UniProtKB-KW"/>
</dbReference>
<dbReference type="SUPFAM" id="SSF51658">
    <property type="entry name" value="Xylose isomerase-like"/>
    <property type="match status" value="1"/>
</dbReference>
<name>D6PCJ6_9BACT</name>